<organism evidence="2 3">
    <name type="scientific">Amycolatopsis rubida</name>
    <dbReference type="NCBI Taxonomy" id="112413"/>
    <lineage>
        <taxon>Bacteria</taxon>
        <taxon>Bacillati</taxon>
        <taxon>Actinomycetota</taxon>
        <taxon>Actinomycetes</taxon>
        <taxon>Pseudonocardiales</taxon>
        <taxon>Pseudonocardiaceae</taxon>
        <taxon>Amycolatopsis</taxon>
    </lineage>
</organism>
<protein>
    <submittedName>
        <fullName evidence="2">Uncharacterized protein</fullName>
    </submittedName>
</protein>
<dbReference type="EMBL" id="FOWC01000001">
    <property type="protein sequence ID" value="SFO29307.1"/>
    <property type="molecule type" value="Genomic_DNA"/>
</dbReference>
<sequence>MSGLAEIHQLLTAARAGVSDGRAHAERARTLLGDARRALVDAQAKADPWLPGQWAQADEALEHLLTRLAAADDSVGGYQSRL</sequence>
<keyword evidence="4" id="KW-1185">Reference proteome</keyword>
<dbReference type="Proteomes" id="UP000199137">
    <property type="component" value="Unassembled WGS sequence"/>
</dbReference>
<reference evidence="1 4" key="2">
    <citation type="submission" date="2020-01" db="EMBL/GenBank/DDBJ databases">
        <title>Insect and environment-associated Actinomycetes.</title>
        <authorList>
            <person name="Currrie C."/>
            <person name="Chevrette M."/>
            <person name="Carlson C."/>
            <person name="Stubbendieck R."/>
            <person name="Wendt-Pienkowski E."/>
        </authorList>
    </citation>
    <scope>NUCLEOTIDE SEQUENCE [LARGE SCALE GENOMIC DNA]</scope>
    <source>
        <strain evidence="1 4">SID8386</strain>
    </source>
</reference>
<dbReference type="EMBL" id="JAAGNC010000081">
    <property type="protein sequence ID" value="NEC57134.1"/>
    <property type="molecule type" value="Genomic_DNA"/>
</dbReference>
<dbReference type="AlphaFoldDB" id="A0A1I5FZW0"/>
<name>A0A1I5FZW0_9PSEU</name>
<evidence type="ECO:0000313" key="3">
    <source>
        <dbReference type="Proteomes" id="UP000199137"/>
    </source>
</evidence>
<dbReference type="RefSeq" id="WP_067577192.1">
    <property type="nucleotide sequence ID" value="NZ_FOWC01000001.1"/>
</dbReference>
<dbReference type="STRING" id="112413.SAMN05421854_1011369"/>
<evidence type="ECO:0000313" key="2">
    <source>
        <dbReference type="EMBL" id="SFO29307.1"/>
    </source>
</evidence>
<reference evidence="2 3" key="1">
    <citation type="submission" date="2016-10" db="EMBL/GenBank/DDBJ databases">
        <authorList>
            <person name="de Groot N.N."/>
        </authorList>
    </citation>
    <scope>NUCLEOTIDE SEQUENCE [LARGE SCALE GENOMIC DNA]</scope>
    <source>
        <strain evidence="2 3">DSM 44637</strain>
    </source>
</reference>
<evidence type="ECO:0000313" key="1">
    <source>
        <dbReference type="EMBL" id="NEC57134.1"/>
    </source>
</evidence>
<evidence type="ECO:0000313" key="4">
    <source>
        <dbReference type="Proteomes" id="UP000470404"/>
    </source>
</evidence>
<accession>A0A1I5FZW0</accession>
<dbReference type="OrthoDB" id="3556805at2"/>
<proteinExistence type="predicted"/>
<dbReference type="Proteomes" id="UP000470404">
    <property type="component" value="Unassembled WGS sequence"/>
</dbReference>
<gene>
    <name evidence="1" type="ORF">G3I59_16445</name>
    <name evidence="2" type="ORF">SAMN05421854_1011369</name>
</gene>